<organism evidence="3 4">
    <name type="scientific">Sphingobium cyanobacteriorum</name>
    <dbReference type="NCBI Taxonomy" id="3063954"/>
    <lineage>
        <taxon>Bacteria</taxon>
        <taxon>Pseudomonadati</taxon>
        <taxon>Pseudomonadota</taxon>
        <taxon>Alphaproteobacteria</taxon>
        <taxon>Sphingomonadales</taxon>
        <taxon>Sphingomonadaceae</taxon>
        <taxon>Sphingobium</taxon>
    </lineage>
</organism>
<feature type="domain" description="Rhodanese" evidence="2">
    <location>
        <begin position="110"/>
        <end position="171"/>
    </location>
</feature>
<accession>A0ABT8ZM97</accession>
<dbReference type="EMBL" id="JAUQOM010000005">
    <property type="protein sequence ID" value="MDO7835655.1"/>
    <property type="molecule type" value="Genomic_DNA"/>
</dbReference>
<reference evidence="3" key="1">
    <citation type="submission" date="2023-07" db="EMBL/GenBank/DDBJ databases">
        <title>Bacterial whole genome sequence for Sphingobium sp. HBC34.</title>
        <authorList>
            <person name="Le V."/>
            <person name="Ko S.-R."/>
            <person name="Ahn C.-Y."/>
            <person name="Oh H.-M."/>
        </authorList>
    </citation>
    <scope>NUCLEOTIDE SEQUENCE</scope>
    <source>
        <strain evidence="3">HBC34</strain>
    </source>
</reference>
<evidence type="ECO:0000259" key="2">
    <source>
        <dbReference type="PROSITE" id="PS50206"/>
    </source>
</evidence>
<evidence type="ECO:0000313" key="3">
    <source>
        <dbReference type="EMBL" id="MDO7835655.1"/>
    </source>
</evidence>
<dbReference type="SUPFAM" id="SSF52821">
    <property type="entry name" value="Rhodanese/Cell cycle control phosphatase"/>
    <property type="match status" value="1"/>
</dbReference>
<dbReference type="InterPro" id="IPR036873">
    <property type="entry name" value="Rhodanese-like_dom_sf"/>
</dbReference>
<comment type="caution">
    <text evidence="3">The sequence shown here is derived from an EMBL/GenBank/DDBJ whole genome shotgun (WGS) entry which is preliminary data.</text>
</comment>
<dbReference type="NCBIfam" id="TIGR03865">
    <property type="entry name" value="PQQ_CXXCW"/>
    <property type="match status" value="1"/>
</dbReference>
<dbReference type="CDD" id="cd00158">
    <property type="entry name" value="RHOD"/>
    <property type="match status" value="1"/>
</dbReference>
<evidence type="ECO:0000313" key="4">
    <source>
        <dbReference type="Proteomes" id="UP001176471"/>
    </source>
</evidence>
<evidence type="ECO:0000256" key="1">
    <source>
        <dbReference type="SAM" id="SignalP"/>
    </source>
</evidence>
<proteinExistence type="predicted"/>
<gene>
    <name evidence="3" type="ORF">Q4610_11430</name>
</gene>
<name>A0ABT8ZM97_9SPHN</name>
<keyword evidence="4" id="KW-1185">Reference proteome</keyword>
<protein>
    <submittedName>
        <fullName evidence="3">Rhodanese</fullName>
    </submittedName>
</protein>
<dbReference type="RefSeq" id="WP_304536086.1">
    <property type="nucleotide sequence ID" value="NZ_JAUQOM010000005.1"/>
</dbReference>
<feature type="chain" id="PRO_5045565981" evidence="1">
    <location>
        <begin position="18"/>
        <end position="180"/>
    </location>
</feature>
<feature type="signal peptide" evidence="1">
    <location>
        <begin position="1"/>
        <end position="17"/>
    </location>
</feature>
<dbReference type="InterPro" id="IPR001763">
    <property type="entry name" value="Rhodanese-like_dom"/>
</dbReference>
<dbReference type="InterPro" id="IPR022376">
    <property type="entry name" value="PQQ_CXXCW"/>
</dbReference>
<dbReference type="Proteomes" id="UP001176471">
    <property type="component" value="Unassembled WGS sequence"/>
</dbReference>
<keyword evidence="1" id="KW-0732">Signal</keyword>
<dbReference type="Gene3D" id="3.40.250.10">
    <property type="entry name" value="Rhodanese-like domain"/>
    <property type="match status" value="1"/>
</dbReference>
<dbReference type="PROSITE" id="PS50206">
    <property type="entry name" value="RHODANESE_3"/>
    <property type="match status" value="1"/>
</dbReference>
<sequence length="180" mass="19700">MRLILIALLLATPPAFAQDALFDAAGYRIAHYRAPVRQPPPGVGRIAPEAAAQLRPGRDALFIDVLPAEGGHRAADGRWRLAAPHDSITGAHWFPEAGRGILAPGIGPWFAQGIARLTRGRRDAMLILFCRSDCWMGWNAARRLRAQGYTNIWWLAEGTDGWTDMHRPLSRVVPQGGVAP</sequence>